<dbReference type="Proteomes" id="UP000652013">
    <property type="component" value="Unassembled WGS sequence"/>
</dbReference>
<dbReference type="EMBL" id="BOOY01000008">
    <property type="protein sequence ID" value="GIJ02148.1"/>
    <property type="molecule type" value="Genomic_DNA"/>
</dbReference>
<gene>
    <name evidence="2" type="ORF">Sya03_15000</name>
</gene>
<evidence type="ECO:0008006" key="4">
    <source>
        <dbReference type="Google" id="ProtNLM"/>
    </source>
</evidence>
<proteinExistence type="predicted"/>
<dbReference type="Pfam" id="PF12679">
    <property type="entry name" value="ABC2_membrane_2"/>
    <property type="match status" value="1"/>
</dbReference>
<dbReference type="GO" id="GO:0005886">
    <property type="term" value="C:plasma membrane"/>
    <property type="evidence" value="ECO:0007669"/>
    <property type="project" value="UniProtKB-SubCell"/>
</dbReference>
<feature type="transmembrane region" description="Helical" evidence="1">
    <location>
        <begin position="312"/>
        <end position="330"/>
    </location>
</feature>
<keyword evidence="1" id="KW-0812">Transmembrane</keyword>
<evidence type="ECO:0000313" key="2">
    <source>
        <dbReference type="EMBL" id="GIJ02148.1"/>
    </source>
</evidence>
<protein>
    <recommendedName>
        <fullName evidence="4">ABC transporter permease</fullName>
    </recommendedName>
</protein>
<accession>A0A8J3Y5H7</accession>
<name>A0A8J3Y5H7_9ACTN</name>
<evidence type="ECO:0000256" key="1">
    <source>
        <dbReference type="SAM" id="Phobius"/>
    </source>
</evidence>
<feature type="transmembrane region" description="Helical" evidence="1">
    <location>
        <begin position="211"/>
        <end position="230"/>
    </location>
</feature>
<organism evidence="2 3">
    <name type="scientific">Spirilliplanes yamanashiensis</name>
    <dbReference type="NCBI Taxonomy" id="42233"/>
    <lineage>
        <taxon>Bacteria</taxon>
        <taxon>Bacillati</taxon>
        <taxon>Actinomycetota</taxon>
        <taxon>Actinomycetes</taxon>
        <taxon>Micromonosporales</taxon>
        <taxon>Micromonosporaceae</taxon>
        <taxon>Spirilliplanes</taxon>
    </lineage>
</organism>
<dbReference type="RefSeq" id="WP_203937456.1">
    <property type="nucleotide sequence ID" value="NZ_BAAAGJ010000019.1"/>
</dbReference>
<keyword evidence="3" id="KW-1185">Reference proteome</keyword>
<feature type="transmembrane region" description="Helical" evidence="1">
    <location>
        <begin position="237"/>
        <end position="258"/>
    </location>
</feature>
<dbReference type="PANTHER" id="PTHR37305">
    <property type="entry name" value="INTEGRAL MEMBRANE PROTEIN-RELATED"/>
    <property type="match status" value="1"/>
</dbReference>
<keyword evidence="1" id="KW-1133">Transmembrane helix</keyword>
<comment type="caution">
    <text evidence="2">The sequence shown here is derived from an EMBL/GenBank/DDBJ whole genome shotgun (WGS) entry which is preliminary data.</text>
</comment>
<reference evidence="2" key="1">
    <citation type="submission" date="2021-01" db="EMBL/GenBank/DDBJ databases">
        <title>Whole genome shotgun sequence of Spirilliplanes yamanashiensis NBRC 15828.</title>
        <authorList>
            <person name="Komaki H."/>
            <person name="Tamura T."/>
        </authorList>
    </citation>
    <scope>NUCLEOTIDE SEQUENCE</scope>
    <source>
        <strain evidence="2">NBRC 15828</strain>
    </source>
</reference>
<feature type="transmembrane region" description="Helical" evidence="1">
    <location>
        <begin position="119"/>
        <end position="144"/>
    </location>
</feature>
<dbReference type="AlphaFoldDB" id="A0A8J3Y5H7"/>
<dbReference type="PANTHER" id="PTHR37305:SF1">
    <property type="entry name" value="MEMBRANE PROTEIN"/>
    <property type="match status" value="1"/>
</dbReference>
<feature type="transmembrane region" description="Helical" evidence="1">
    <location>
        <begin position="16"/>
        <end position="37"/>
    </location>
</feature>
<feature type="transmembrane region" description="Helical" evidence="1">
    <location>
        <begin position="165"/>
        <end position="191"/>
    </location>
</feature>
<sequence length="336" mass="36363">MSLFTAESRRLAKRRLIRWAVVAGLLVLAAVAVGTFFTNQKVSPATVAAAEAEATRSWQENVRYADEERARCEAAKGTADAGNFPPDCAQITAPAREEVQTEWFMPATFDFRDQFDSTWLVFAAILALVAFVAGASFVGAEWSSGGMMNLLLWRPRRLQVLGTKLAALLTWVVVGSVVVAGLWTAAFWFIALQRGTTAKVTPGVWQSVGLTGLRALALIVAAGVLGFALASLGRHTAMALGAAVGVIVVVQFAVGIALDLAEVKFMEAWLIPTYITAWMAKLYTIEDYNSCDTSGWGGCVPAKMEITWHTSGWLMLATVVLVLVPALWTMKRRDIT</sequence>
<keyword evidence="1" id="KW-0472">Membrane</keyword>
<evidence type="ECO:0000313" key="3">
    <source>
        <dbReference type="Proteomes" id="UP000652013"/>
    </source>
</evidence>
<dbReference type="GO" id="GO:0140359">
    <property type="term" value="F:ABC-type transporter activity"/>
    <property type="evidence" value="ECO:0007669"/>
    <property type="project" value="InterPro"/>
</dbReference>